<name>A0A0C9Z4C7_9AGAM</name>
<keyword evidence="2" id="KW-1185">Reference proteome</keyword>
<dbReference type="Proteomes" id="UP000054485">
    <property type="component" value="Unassembled WGS sequence"/>
</dbReference>
<gene>
    <name evidence="1" type="ORF">CY34DRAFT_814349</name>
</gene>
<dbReference type="HOGENOM" id="CLU_2607583_0_0_1"/>
<dbReference type="InParanoid" id="A0A0C9Z4C7"/>
<evidence type="ECO:0000313" key="1">
    <source>
        <dbReference type="EMBL" id="KIK32285.1"/>
    </source>
</evidence>
<sequence length="84" mass="8661">MDSTTAYQPCASNESRLLLIATPLRDAGAAPTTHADGIPLPSLTQPPPNPSGCVAIIQNNHIAEGGTINIFSSHCNGPVSSFYA</sequence>
<reference evidence="2" key="2">
    <citation type="submission" date="2015-01" db="EMBL/GenBank/DDBJ databases">
        <title>Evolutionary Origins and Diversification of the Mycorrhizal Mutualists.</title>
        <authorList>
            <consortium name="DOE Joint Genome Institute"/>
            <consortium name="Mycorrhizal Genomics Consortium"/>
            <person name="Kohler A."/>
            <person name="Kuo A."/>
            <person name="Nagy L.G."/>
            <person name="Floudas D."/>
            <person name="Copeland A."/>
            <person name="Barry K.W."/>
            <person name="Cichocki N."/>
            <person name="Veneault-Fourrey C."/>
            <person name="LaButti K."/>
            <person name="Lindquist E.A."/>
            <person name="Lipzen A."/>
            <person name="Lundell T."/>
            <person name="Morin E."/>
            <person name="Murat C."/>
            <person name="Riley R."/>
            <person name="Ohm R."/>
            <person name="Sun H."/>
            <person name="Tunlid A."/>
            <person name="Henrissat B."/>
            <person name="Grigoriev I.V."/>
            <person name="Hibbett D.S."/>
            <person name="Martin F."/>
        </authorList>
    </citation>
    <scope>NUCLEOTIDE SEQUENCE [LARGE SCALE GENOMIC DNA]</scope>
    <source>
        <strain evidence="2">UH-Slu-Lm8-n1</strain>
    </source>
</reference>
<dbReference type="AlphaFoldDB" id="A0A0C9Z4C7"/>
<reference evidence="1 2" key="1">
    <citation type="submission" date="2014-04" db="EMBL/GenBank/DDBJ databases">
        <authorList>
            <consortium name="DOE Joint Genome Institute"/>
            <person name="Kuo A."/>
            <person name="Ruytinx J."/>
            <person name="Rineau F."/>
            <person name="Colpaert J."/>
            <person name="Kohler A."/>
            <person name="Nagy L.G."/>
            <person name="Floudas D."/>
            <person name="Copeland A."/>
            <person name="Barry K.W."/>
            <person name="Cichocki N."/>
            <person name="Veneault-Fourrey C."/>
            <person name="LaButti K."/>
            <person name="Lindquist E.A."/>
            <person name="Lipzen A."/>
            <person name="Lundell T."/>
            <person name="Morin E."/>
            <person name="Murat C."/>
            <person name="Sun H."/>
            <person name="Tunlid A."/>
            <person name="Henrissat B."/>
            <person name="Grigoriev I.V."/>
            <person name="Hibbett D.S."/>
            <person name="Martin F."/>
            <person name="Nordberg H.P."/>
            <person name="Cantor M.N."/>
            <person name="Hua S.X."/>
        </authorList>
    </citation>
    <scope>NUCLEOTIDE SEQUENCE [LARGE SCALE GENOMIC DNA]</scope>
    <source>
        <strain evidence="1 2">UH-Slu-Lm8-n1</strain>
    </source>
</reference>
<organism evidence="1 2">
    <name type="scientific">Suillus luteus UH-Slu-Lm8-n1</name>
    <dbReference type="NCBI Taxonomy" id="930992"/>
    <lineage>
        <taxon>Eukaryota</taxon>
        <taxon>Fungi</taxon>
        <taxon>Dikarya</taxon>
        <taxon>Basidiomycota</taxon>
        <taxon>Agaricomycotina</taxon>
        <taxon>Agaricomycetes</taxon>
        <taxon>Agaricomycetidae</taxon>
        <taxon>Boletales</taxon>
        <taxon>Suillineae</taxon>
        <taxon>Suillaceae</taxon>
        <taxon>Suillus</taxon>
    </lineage>
</organism>
<proteinExistence type="predicted"/>
<accession>A0A0C9Z4C7</accession>
<evidence type="ECO:0000313" key="2">
    <source>
        <dbReference type="Proteomes" id="UP000054485"/>
    </source>
</evidence>
<dbReference type="EMBL" id="KN836304">
    <property type="protein sequence ID" value="KIK32285.1"/>
    <property type="molecule type" value="Genomic_DNA"/>
</dbReference>
<protein>
    <submittedName>
        <fullName evidence="1">Uncharacterized protein</fullName>
    </submittedName>
</protein>